<proteinExistence type="predicted"/>
<evidence type="ECO:0000256" key="4">
    <source>
        <dbReference type="SAM" id="Coils"/>
    </source>
</evidence>
<keyword evidence="8" id="KW-1185">Reference proteome</keyword>
<dbReference type="SUPFAM" id="SSF55785">
    <property type="entry name" value="PYP-like sensor domain (PAS domain)"/>
    <property type="match status" value="1"/>
</dbReference>
<feature type="domain" description="PAS" evidence="6">
    <location>
        <begin position="14"/>
        <end position="88"/>
    </location>
</feature>
<dbReference type="InterPro" id="IPR035965">
    <property type="entry name" value="PAS-like_dom_sf"/>
</dbReference>
<reference evidence="8" key="1">
    <citation type="submission" date="2023-07" db="EMBL/GenBank/DDBJ databases">
        <title>Functional and genomic diversity of the sorghum phyllosphere microbiome.</title>
        <authorList>
            <person name="Shade A."/>
        </authorList>
    </citation>
    <scope>NUCLEOTIDE SEQUENCE [LARGE SCALE GENOMIC DNA]</scope>
    <source>
        <strain evidence="8">SORGH_AS_0422</strain>
    </source>
</reference>
<dbReference type="PROSITE" id="PS50112">
    <property type="entry name" value="PAS"/>
    <property type="match status" value="1"/>
</dbReference>
<name>A0ABU3GWA9_9SPHI</name>
<dbReference type="PANTHER" id="PTHR44688">
    <property type="entry name" value="DNA-BINDING TRANSCRIPTIONAL ACTIVATOR DEVR_DOSR"/>
    <property type="match status" value="1"/>
</dbReference>
<dbReference type="CDD" id="cd06170">
    <property type="entry name" value="LuxR_C_like"/>
    <property type="match status" value="1"/>
</dbReference>
<keyword evidence="1" id="KW-0805">Transcription regulation</keyword>
<keyword evidence="2 7" id="KW-0238">DNA-binding</keyword>
<comment type="caution">
    <text evidence="7">The sequence shown here is derived from an EMBL/GenBank/DDBJ whole genome shotgun (WGS) entry which is preliminary data.</text>
</comment>
<dbReference type="EMBL" id="JAVLVU010000001">
    <property type="protein sequence ID" value="MDT3404049.1"/>
    <property type="molecule type" value="Genomic_DNA"/>
</dbReference>
<dbReference type="PRINTS" id="PR00038">
    <property type="entry name" value="HTHLUXR"/>
</dbReference>
<evidence type="ECO:0000259" key="6">
    <source>
        <dbReference type="PROSITE" id="PS50112"/>
    </source>
</evidence>
<dbReference type="InterPro" id="IPR000792">
    <property type="entry name" value="Tscrpt_reg_LuxR_C"/>
</dbReference>
<evidence type="ECO:0000259" key="5">
    <source>
        <dbReference type="PROSITE" id="PS50043"/>
    </source>
</evidence>
<dbReference type="RefSeq" id="WP_311951389.1">
    <property type="nucleotide sequence ID" value="NZ_JAVLVU010000001.1"/>
</dbReference>
<evidence type="ECO:0000313" key="8">
    <source>
        <dbReference type="Proteomes" id="UP001258315"/>
    </source>
</evidence>
<dbReference type="Gene3D" id="1.10.10.10">
    <property type="entry name" value="Winged helix-like DNA-binding domain superfamily/Winged helix DNA-binding domain"/>
    <property type="match status" value="1"/>
</dbReference>
<sequence>MSYSTLSTDTFNKHIAELARLSNTLPGVVIIHKLDGSVVWMSERGLALLGITQEEATQLSSAEYYNKFFNGEDAKDYVPKILTMLEHNNDDEFCTYFQQVRYKGQADYTWHMSSVKIWMRDAAGAPLYTITMAFPVEAMHHMKAKAERLLQENNFLRQNINKYASLSQRERDILKYMAEGKSSGDTAAELFISFNTVETHRKNIKRKLGTNSFYELSQYARAFDLI</sequence>
<evidence type="ECO:0000256" key="1">
    <source>
        <dbReference type="ARBA" id="ARBA00023015"/>
    </source>
</evidence>
<dbReference type="Gene3D" id="3.30.450.20">
    <property type="entry name" value="PAS domain"/>
    <property type="match status" value="1"/>
</dbReference>
<evidence type="ECO:0000256" key="2">
    <source>
        <dbReference type="ARBA" id="ARBA00023125"/>
    </source>
</evidence>
<keyword evidence="4" id="KW-0175">Coiled coil</keyword>
<dbReference type="PANTHER" id="PTHR44688:SF16">
    <property type="entry name" value="DNA-BINDING TRANSCRIPTIONAL ACTIVATOR DEVR_DOSR"/>
    <property type="match status" value="1"/>
</dbReference>
<dbReference type="InterPro" id="IPR000014">
    <property type="entry name" value="PAS"/>
</dbReference>
<keyword evidence="3" id="KW-0804">Transcription</keyword>
<dbReference type="InterPro" id="IPR016032">
    <property type="entry name" value="Sig_transdc_resp-reg_C-effctor"/>
</dbReference>
<dbReference type="Proteomes" id="UP001258315">
    <property type="component" value="Unassembled WGS sequence"/>
</dbReference>
<evidence type="ECO:0000256" key="3">
    <source>
        <dbReference type="ARBA" id="ARBA00023163"/>
    </source>
</evidence>
<feature type="coiled-coil region" evidence="4">
    <location>
        <begin position="139"/>
        <end position="166"/>
    </location>
</feature>
<dbReference type="Pfam" id="PF00196">
    <property type="entry name" value="GerE"/>
    <property type="match status" value="1"/>
</dbReference>
<dbReference type="PROSITE" id="PS50043">
    <property type="entry name" value="HTH_LUXR_2"/>
    <property type="match status" value="1"/>
</dbReference>
<feature type="domain" description="HTH luxR-type" evidence="5">
    <location>
        <begin position="159"/>
        <end position="224"/>
    </location>
</feature>
<dbReference type="InterPro" id="IPR036388">
    <property type="entry name" value="WH-like_DNA-bd_sf"/>
</dbReference>
<organism evidence="7 8">
    <name type="scientific">Mucilaginibacter terrae</name>
    <dbReference type="NCBI Taxonomy" id="1955052"/>
    <lineage>
        <taxon>Bacteria</taxon>
        <taxon>Pseudomonadati</taxon>
        <taxon>Bacteroidota</taxon>
        <taxon>Sphingobacteriia</taxon>
        <taxon>Sphingobacteriales</taxon>
        <taxon>Sphingobacteriaceae</taxon>
        <taxon>Mucilaginibacter</taxon>
    </lineage>
</organism>
<protein>
    <submittedName>
        <fullName evidence="7">DNA-binding CsgD family transcriptional regulator</fullName>
    </submittedName>
</protein>
<evidence type="ECO:0000313" key="7">
    <source>
        <dbReference type="EMBL" id="MDT3404049.1"/>
    </source>
</evidence>
<dbReference type="GO" id="GO:0003677">
    <property type="term" value="F:DNA binding"/>
    <property type="evidence" value="ECO:0007669"/>
    <property type="project" value="UniProtKB-KW"/>
</dbReference>
<dbReference type="SMART" id="SM00421">
    <property type="entry name" value="HTH_LUXR"/>
    <property type="match status" value="1"/>
</dbReference>
<accession>A0ABU3GWA9</accession>
<dbReference type="SUPFAM" id="SSF46894">
    <property type="entry name" value="C-terminal effector domain of the bipartite response regulators"/>
    <property type="match status" value="1"/>
</dbReference>
<gene>
    <name evidence="7" type="ORF">QE417_003121</name>
</gene>